<dbReference type="RefSeq" id="WP_168017181.1">
    <property type="nucleotide sequence ID" value="NZ_JAATEP010000038.1"/>
</dbReference>
<gene>
    <name evidence="1" type="ORF">HCN51_39435</name>
</gene>
<comment type="caution">
    <text evidence="1">The sequence shown here is derived from an EMBL/GenBank/DDBJ whole genome shotgun (WGS) entry which is preliminary data.</text>
</comment>
<proteinExistence type="predicted"/>
<name>A0ABX1BCD5_9ACTN</name>
<evidence type="ECO:0008006" key="3">
    <source>
        <dbReference type="Google" id="ProtNLM"/>
    </source>
</evidence>
<dbReference type="EMBL" id="JAATEP010000038">
    <property type="protein sequence ID" value="NJP95445.1"/>
    <property type="molecule type" value="Genomic_DNA"/>
</dbReference>
<keyword evidence="2" id="KW-1185">Reference proteome</keyword>
<protein>
    <recommendedName>
        <fullName evidence="3">DUF222 domain-containing protein</fullName>
    </recommendedName>
</protein>
<sequence>MPDDDRWLRGLPPGWSKVWRCIDSGASLDQLARATAQAFARTFRDVGGVPELRDIADEAVQRAQTKCSELDLGIDDHDPLYASKHSPTVITRQVADALVETQAEKLASCSTSEAQQVVAEASLKELAFHFGFDRMVKDAVRRGKELLQVLNIMELVLAHPQIKALAGRLLRHPDGKGLRAPGFKMRSMSTSDLLETSLGDL</sequence>
<reference evidence="1 2" key="1">
    <citation type="submission" date="2020-03" db="EMBL/GenBank/DDBJ databases">
        <title>WGS of actinomycetes isolated from Thailand.</title>
        <authorList>
            <person name="Thawai C."/>
        </authorList>
    </citation>
    <scope>NUCLEOTIDE SEQUENCE [LARGE SCALE GENOMIC DNA]</scope>
    <source>
        <strain evidence="1 2">FMUSA5-5</strain>
    </source>
</reference>
<evidence type="ECO:0000313" key="1">
    <source>
        <dbReference type="EMBL" id="NJP95445.1"/>
    </source>
</evidence>
<dbReference type="Proteomes" id="UP000696294">
    <property type="component" value="Unassembled WGS sequence"/>
</dbReference>
<accession>A0ABX1BCD5</accession>
<organism evidence="1 2">
    <name type="scientific">Nonomuraea composti</name>
    <dbReference type="NCBI Taxonomy" id="2720023"/>
    <lineage>
        <taxon>Bacteria</taxon>
        <taxon>Bacillati</taxon>
        <taxon>Actinomycetota</taxon>
        <taxon>Actinomycetes</taxon>
        <taxon>Streptosporangiales</taxon>
        <taxon>Streptosporangiaceae</taxon>
        <taxon>Nonomuraea</taxon>
    </lineage>
</organism>
<evidence type="ECO:0000313" key="2">
    <source>
        <dbReference type="Proteomes" id="UP000696294"/>
    </source>
</evidence>